<gene>
    <name evidence="2" type="ORF">EVOR1521_LOCUS3165</name>
</gene>
<organism evidence="2 3">
    <name type="scientific">Effrenium voratum</name>
    <dbReference type="NCBI Taxonomy" id="2562239"/>
    <lineage>
        <taxon>Eukaryota</taxon>
        <taxon>Sar</taxon>
        <taxon>Alveolata</taxon>
        <taxon>Dinophyceae</taxon>
        <taxon>Suessiales</taxon>
        <taxon>Symbiodiniaceae</taxon>
        <taxon>Effrenium</taxon>
    </lineage>
</organism>
<evidence type="ECO:0000313" key="3">
    <source>
        <dbReference type="Proteomes" id="UP001178507"/>
    </source>
</evidence>
<name>A0AA36HQ77_9DINO</name>
<proteinExistence type="predicted"/>
<keyword evidence="1" id="KW-0812">Transmembrane</keyword>
<keyword evidence="1" id="KW-0472">Membrane</keyword>
<sequence length="431" mass="47522">MAASGVMGEVEELKKNEWIYSHVYKDSRRPGVIVTERLVLRENGLCRWSRFLDTNDQKGVKAQGEFWRREAVKTVRFSTRFGDPSSDFSLFGERSAVKQRAAFVWLWDVAPVLTVWLSLALNPLSLLVFSTAAVCAVTWEAFPWDGTRYTMSQAARPEPLLWAAALAAVTFLVSVAAAWWLRLGGKHVAKEDVYSSIRPHATAINRWHWQRPLNAIFFGIFGLWCIFLCIVCPILSAQGRRNSTCQVGGCESSPGVVDGTCGVGSCSCGLWADLHCAAAAERYCAAVDSPLCAEDSSKASGAHGVLLFTSAGSAVALLFLFAVWCLNHLAILLAWRRGESDMNPALKPDNLHYNKITVTLEPPQRGTLVFTVAADEDVGELTRLLLPESSVWAPPYPPITTLEPLWPGDEDPDLLLRNPTTTQIPADVQWD</sequence>
<dbReference type="AlphaFoldDB" id="A0AA36HQ77"/>
<feature type="transmembrane region" description="Helical" evidence="1">
    <location>
        <begin position="160"/>
        <end position="181"/>
    </location>
</feature>
<feature type="transmembrane region" description="Helical" evidence="1">
    <location>
        <begin position="305"/>
        <end position="335"/>
    </location>
</feature>
<evidence type="ECO:0000256" key="1">
    <source>
        <dbReference type="SAM" id="Phobius"/>
    </source>
</evidence>
<comment type="caution">
    <text evidence="2">The sequence shown here is derived from an EMBL/GenBank/DDBJ whole genome shotgun (WGS) entry which is preliminary data.</text>
</comment>
<feature type="transmembrane region" description="Helical" evidence="1">
    <location>
        <begin position="215"/>
        <end position="235"/>
    </location>
</feature>
<keyword evidence="1" id="KW-1133">Transmembrane helix</keyword>
<accession>A0AA36HQ77</accession>
<reference evidence="2" key="1">
    <citation type="submission" date="2023-08" db="EMBL/GenBank/DDBJ databases">
        <authorList>
            <person name="Chen Y."/>
            <person name="Shah S."/>
            <person name="Dougan E. K."/>
            <person name="Thang M."/>
            <person name="Chan C."/>
        </authorList>
    </citation>
    <scope>NUCLEOTIDE SEQUENCE</scope>
</reference>
<keyword evidence="3" id="KW-1185">Reference proteome</keyword>
<protein>
    <submittedName>
        <fullName evidence="2">Uncharacterized protein</fullName>
    </submittedName>
</protein>
<evidence type="ECO:0000313" key="2">
    <source>
        <dbReference type="EMBL" id="CAJ1373310.1"/>
    </source>
</evidence>
<dbReference type="EMBL" id="CAUJNA010000187">
    <property type="protein sequence ID" value="CAJ1373310.1"/>
    <property type="molecule type" value="Genomic_DNA"/>
</dbReference>
<dbReference type="Proteomes" id="UP001178507">
    <property type="component" value="Unassembled WGS sequence"/>
</dbReference>